<dbReference type="Proteomes" id="UP000655830">
    <property type="component" value="Unassembled WGS sequence"/>
</dbReference>
<dbReference type="PANTHER" id="PTHR45569:SF1">
    <property type="entry name" value="SENSOR PROTEIN KDPD"/>
    <property type="match status" value="1"/>
</dbReference>
<proteinExistence type="predicted"/>
<reference evidence="1" key="1">
    <citation type="submission" date="2020-08" db="EMBL/GenBank/DDBJ databases">
        <title>Genome public.</title>
        <authorList>
            <person name="Liu C."/>
            <person name="Sun Q."/>
        </authorList>
    </citation>
    <scope>NUCLEOTIDE SEQUENCE</scope>
    <source>
        <strain evidence="1">NSJ-12</strain>
    </source>
</reference>
<organism evidence="1 2">
    <name type="scientific">Zhenhengia yiwuensis</name>
    <dbReference type="NCBI Taxonomy" id="2763666"/>
    <lineage>
        <taxon>Bacteria</taxon>
        <taxon>Bacillati</taxon>
        <taxon>Bacillota</taxon>
        <taxon>Clostridia</taxon>
        <taxon>Lachnospirales</taxon>
        <taxon>Lachnospiraceae</taxon>
        <taxon>Zhenhengia</taxon>
    </lineage>
</organism>
<keyword evidence="2" id="KW-1185">Reference proteome</keyword>
<dbReference type="Gene3D" id="3.40.50.620">
    <property type="entry name" value="HUPs"/>
    <property type="match status" value="1"/>
</dbReference>
<dbReference type="InterPro" id="IPR052023">
    <property type="entry name" value="Histidine_kinase_KdpD"/>
</dbReference>
<dbReference type="GO" id="GO:0005886">
    <property type="term" value="C:plasma membrane"/>
    <property type="evidence" value="ECO:0007669"/>
    <property type="project" value="TreeGrafter"/>
</dbReference>
<protein>
    <submittedName>
        <fullName evidence="1">Universal stress protein</fullName>
    </submittedName>
</protein>
<sequence>MNKILVCITIQENSKRLMKKGYDLAKSSGGELHILHIRHGETIFETPDSSQLFEELFIYGSELGGQVHFLCSTDIPHTISDFITQNAITHLVIGKPPVCTNGLAPNVFEKLISLPKDIQLCVLDRENH</sequence>
<accession>A0A926IDI3</accession>
<evidence type="ECO:0000313" key="2">
    <source>
        <dbReference type="Proteomes" id="UP000655830"/>
    </source>
</evidence>
<evidence type="ECO:0000313" key="1">
    <source>
        <dbReference type="EMBL" id="MBC8578723.1"/>
    </source>
</evidence>
<dbReference type="EMBL" id="JACRSY010000005">
    <property type="protein sequence ID" value="MBC8578723.1"/>
    <property type="molecule type" value="Genomic_DNA"/>
</dbReference>
<dbReference type="RefSeq" id="WP_249331760.1">
    <property type="nucleotide sequence ID" value="NZ_JACRSY010000005.1"/>
</dbReference>
<gene>
    <name evidence="1" type="ORF">H8718_04165</name>
</gene>
<name>A0A926IDI3_9FIRM</name>
<dbReference type="PANTHER" id="PTHR45569">
    <property type="entry name" value="SENSOR PROTEIN KDPD"/>
    <property type="match status" value="1"/>
</dbReference>
<dbReference type="SUPFAM" id="SSF52402">
    <property type="entry name" value="Adenine nucleotide alpha hydrolases-like"/>
    <property type="match status" value="1"/>
</dbReference>
<dbReference type="InterPro" id="IPR014729">
    <property type="entry name" value="Rossmann-like_a/b/a_fold"/>
</dbReference>
<dbReference type="GO" id="GO:0000155">
    <property type="term" value="F:phosphorelay sensor kinase activity"/>
    <property type="evidence" value="ECO:0007669"/>
    <property type="project" value="TreeGrafter"/>
</dbReference>
<comment type="caution">
    <text evidence="1">The sequence shown here is derived from an EMBL/GenBank/DDBJ whole genome shotgun (WGS) entry which is preliminary data.</text>
</comment>
<dbReference type="AlphaFoldDB" id="A0A926IDI3"/>